<keyword evidence="12" id="KW-1185">Reference proteome</keyword>
<gene>
    <name evidence="11" type="primary">Nrt2</name>
    <name evidence="11" type="ORF">SCYSUP_R07195</name>
</gene>
<dbReference type="EC" id="2.4.2.31" evidence="10"/>
<protein>
    <recommendedName>
        <fullName evidence="10">NAD(P)(+)--arginine ADP-ribosyltransferase</fullName>
        <ecNumber evidence="10">2.4.2.31</ecNumber>
    </recommendedName>
    <alternativeName>
        <fullName evidence="10">Mono(ADP-ribosyl)transferase</fullName>
    </alternativeName>
</protein>
<dbReference type="PANTHER" id="PTHR10339:SF19">
    <property type="entry name" value="GPI-LINKED NAD(P)(+)--ARGININE ADP-RIBOSYLTRANSFERASE 1"/>
    <property type="match status" value="1"/>
</dbReference>
<evidence type="ECO:0000256" key="10">
    <source>
        <dbReference type="RuleBase" id="RU361228"/>
    </source>
</evidence>
<evidence type="ECO:0000313" key="11">
    <source>
        <dbReference type="EMBL" id="NXP26879.1"/>
    </source>
</evidence>
<dbReference type="GO" id="GO:0044194">
    <property type="term" value="C:cytolytic granule"/>
    <property type="evidence" value="ECO:0007669"/>
    <property type="project" value="UniProtKB-ARBA"/>
</dbReference>
<evidence type="ECO:0000256" key="7">
    <source>
        <dbReference type="ARBA" id="ARBA00023027"/>
    </source>
</evidence>
<dbReference type="GO" id="GO:0046677">
    <property type="term" value="P:response to antibiotic"/>
    <property type="evidence" value="ECO:0007669"/>
    <property type="project" value="UniProtKB-ARBA"/>
</dbReference>
<sequence length="262" mass="28631">PTMELLPLVLVLLAGALATGTEEVALDMAPNAFDDQYRGCSNEMMAELPALNRSELATNTIFAKSWAVAAAKWHGQASPGSPLRPGQAMALLAYTSKSVHREFNAAVRGAGRSRREYLHGFHFKVLHFLLTEALADLRAAPSHPACLHVYRGVRGVRFTAQPGQTIRFGQFTSSSLDREATKAFGQDTFFEVLTCHGAAIQDFSFYPEEQEVLIPPFETFVVTSVTLRGNSTLIQLRPHGVHSNYNCEWLRGDIPGLGTGQG</sequence>
<keyword evidence="6 10" id="KW-0521">NADP</keyword>
<feature type="non-terminal residue" evidence="11">
    <location>
        <position position="1"/>
    </location>
</feature>
<evidence type="ECO:0000256" key="8">
    <source>
        <dbReference type="ARBA" id="ARBA00023157"/>
    </source>
</evidence>
<reference evidence="11 12" key="1">
    <citation type="submission" date="2019-09" db="EMBL/GenBank/DDBJ databases">
        <title>Bird 10,000 Genomes (B10K) Project - Family phase.</title>
        <authorList>
            <person name="Zhang G."/>
        </authorList>
    </citation>
    <scope>NUCLEOTIDE SEQUENCE [LARGE SCALE GENOMIC DNA]</scope>
    <source>
        <strain evidence="11">B10K-DU-002-46</strain>
        <tissue evidence="11">Muscle</tissue>
    </source>
</reference>
<evidence type="ECO:0000313" key="12">
    <source>
        <dbReference type="Proteomes" id="UP000580825"/>
    </source>
</evidence>
<dbReference type="AlphaFoldDB" id="A0A7L1Z199"/>
<evidence type="ECO:0000256" key="3">
    <source>
        <dbReference type="ARBA" id="ARBA00022679"/>
    </source>
</evidence>
<comment type="similarity">
    <text evidence="1 10">Belongs to the Arg-specific ADP-ribosyltransferase family.</text>
</comment>
<dbReference type="GO" id="GO:0106274">
    <property type="term" value="F:NAD+-protein-arginine ADP-ribosyltransferase activity"/>
    <property type="evidence" value="ECO:0007669"/>
    <property type="project" value="UniProtKB-EC"/>
</dbReference>
<evidence type="ECO:0000256" key="6">
    <source>
        <dbReference type="ARBA" id="ARBA00022857"/>
    </source>
</evidence>
<dbReference type="SUPFAM" id="SSF56399">
    <property type="entry name" value="ADP-ribosylation"/>
    <property type="match status" value="1"/>
</dbReference>
<evidence type="ECO:0000256" key="1">
    <source>
        <dbReference type="ARBA" id="ARBA00009558"/>
    </source>
</evidence>
<evidence type="ECO:0000256" key="9">
    <source>
        <dbReference type="ARBA" id="ARBA00047597"/>
    </source>
</evidence>
<feature type="signal peptide" evidence="10">
    <location>
        <begin position="1"/>
        <end position="18"/>
    </location>
</feature>
<dbReference type="InterPro" id="IPR000768">
    <property type="entry name" value="ART"/>
</dbReference>
<dbReference type="InterPro" id="IPR050999">
    <property type="entry name" value="ADP-ribosyltransferase_ARG"/>
</dbReference>
<comment type="caution">
    <text evidence="11">The sequence shown here is derived from an EMBL/GenBank/DDBJ whole genome shotgun (WGS) entry which is preliminary data.</text>
</comment>
<feature type="chain" id="PRO_5029941041" description="NAD(P)(+)--arginine ADP-ribosyltransferase" evidence="10">
    <location>
        <begin position="19"/>
        <end position="262"/>
    </location>
</feature>
<dbReference type="PROSITE" id="PS01291">
    <property type="entry name" value="ART"/>
    <property type="match status" value="1"/>
</dbReference>
<proteinExistence type="inferred from homology"/>
<dbReference type="Proteomes" id="UP000580825">
    <property type="component" value="Unassembled WGS sequence"/>
</dbReference>
<dbReference type="PROSITE" id="PS51996">
    <property type="entry name" value="TR_MART"/>
    <property type="match status" value="1"/>
</dbReference>
<keyword evidence="3 10" id="KW-0808">Transferase</keyword>
<dbReference type="PRINTS" id="PR00970">
    <property type="entry name" value="RIBTRNSFRASE"/>
</dbReference>
<evidence type="ECO:0000256" key="4">
    <source>
        <dbReference type="ARBA" id="ARBA00022695"/>
    </source>
</evidence>
<keyword evidence="8" id="KW-1015">Disulfide bond</keyword>
<evidence type="ECO:0000256" key="5">
    <source>
        <dbReference type="ARBA" id="ARBA00022729"/>
    </source>
</evidence>
<dbReference type="Gene3D" id="3.90.176.10">
    <property type="entry name" value="Toxin ADP-ribosyltransferase, Chain A, domain 1"/>
    <property type="match status" value="1"/>
</dbReference>
<dbReference type="GO" id="GO:0016779">
    <property type="term" value="F:nucleotidyltransferase activity"/>
    <property type="evidence" value="ECO:0007669"/>
    <property type="project" value="UniProtKB-KW"/>
</dbReference>
<keyword evidence="2 10" id="KW-0328">Glycosyltransferase</keyword>
<dbReference type="PANTHER" id="PTHR10339">
    <property type="entry name" value="ADP-RIBOSYLTRANSFERASE"/>
    <property type="match status" value="1"/>
</dbReference>
<keyword evidence="4" id="KW-0548">Nucleotidyltransferase</keyword>
<name>A0A7L1Z199_9PASS</name>
<accession>A0A7L1Z199</accession>
<dbReference type="GO" id="GO:0005615">
    <property type="term" value="C:extracellular space"/>
    <property type="evidence" value="ECO:0007669"/>
    <property type="project" value="UniProtKB-ARBA"/>
</dbReference>
<dbReference type="FunFam" id="3.90.176.10:FF:000001">
    <property type="entry name" value="NAD(P)(+)--arginine ADP-ribosyltransferase"/>
    <property type="match status" value="1"/>
</dbReference>
<dbReference type="GO" id="GO:0003950">
    <property type="term" value="F:NAD+ poly-ADP-ribosyltransferase activity"/>
    <property type="evidence" value="ECO:0007669"/>
    <property type="project" value="UniProtKB-ARBA"/>
</dbReference>
<feature type="non-terminal residue" evidence="11">
    <location>
        <position position="262"/>
    </location>
</feature>
<keyword evidence="5 10" id="KW-0732">Signal</keyword>
<evidence type="ECO:0000256" key="2">
    <source>
        <dbReference type="ARBA" id="ARBA00022676"/>
    </source>
</evidence>
<keyword evidence="7 10" id="KW-0520">NAD</keyword>
<dbReference type="EMBL" id="VXBX01007712">
    <property type="protein sequence ID" value="NXP26879.1"/>
    <property type="molecule type" value="Genomic_DNA"/>
</dbReference>
<organism evidence="11 12">
    <name type="scientific">Scytalopus superciliaris</name>
    <dbReference type="NCBI Taxonomy" id="312124"/>
    <lineage>
        <taxon>Eukaryota</taxon>
        <taxon>Metazoa</taxon>
        <taxon>Chordata</taxon>
        <taxon>Craniata</taxon>
        <taxon>Vertebrata</taxon>
        <taxon>Euteleostomi</taxon>
        <taxon>Archelosauria</taxon>
        <taxon>Archosauria</taxon>
        <taxon>Dinosauria</taxon>
        <taxon>Saurischia</taxon>
        <taxon>Theropoda</taxon>
        <taxon>Coelurosauria</taxon>
        <taxon>Aves</taxon>
        <taxon>Neognathae</taxon>
        <taxon>Neoaves</taxon>
        <taxon>Telluraves</taxon>
        <taxon>Australaves</taxon>
        <taxon>Passeriformes</taxon>
        <taxon>Rhinocryptidae</taxon>
        <taxon>Scytalopus</taxon>
    </lineage>
</organism>
<comment type="catalytic activity">
    <reaction evidence="9 10">
        <text>L-arginyl-[protein] + NAD(+) = N(omega)-(ADP-D-ribosyl)-L-arginyl-[protein] + nicotinamide + H(+)</text>
        <dbReference type="Rhea" id="RHEA:19149"/>
        <dbReference type="Rhea" id="RHEA-COMP:10532"/>
        <dbReference type="Rhea" id="RHEA-COMP:15087"/>
        <dbReference type="ChEBI" id="CHEBI:15378"/>
        <dbReference type="ChEBI" id="CHEBI:17154"/>
        <dbReference type="ChEBI" id="CHEBI:29965"/>
        <dbReference type="ChEBI" id="CHEBI:57540"/>
        <dbReference type="ChEBI" id="CHEBI:142554"/>
        <dbReference type="EC" id="2.4.2.31"/>
    </reaction>
</comment>
<dbReference type="Pfam" id="PF01129">
    <property type="entry name" value="ART"/>
    <property type="match status" value="1"/>
</dbReference>